<keyword evidence="10" id="KW-0482">Metalloprotease</keyword>
<evidence type="ECO:0000256" key="10">
    <source>
        <dbReference type="ARBA" id="ARBA00023049"/>
    </source>
</evidence>
<keyword evidence="4" id="KW-0645">Protease</keyword>
<proteinExistence type="predicted"/>
<accession>A0ABP8LDX8</accession>
<dbReference type="PANTHER" id="PTHR43221:SF1">
    <property type="entry name" value="PROTEASE HTPX"/>
    <property type="match status" value="1"/>
</dbReference>
<evidence type="ECO:0000313" key="14">
    <source>
        <dbReference type="EMBL" id="GAA4427871.1"/>
    </source>
</evidence>
<evidence type="ECO:0000256" key="11">
    <source>
        <dbReference type="ARBA" id="ARBA00023136"/>
    </source>
</evidence>
<reference evidence="15" key="1">
    <citation type="journal article" date="2019" name="Int. J. Syst. Evol. Microbiol.">
        <title>The Global Catalogue of Microorganisms (GCM) 10K type strain sequencing project: providing services to taxonomists for standard genome sequencing and annotation.</title>
        <authorList>
            <consortium name="The Broad Institute Genomics Platform"/>
            <consortium name="The Broad Institute Genome Sequencing Center for Infectious Disease"/>
            <person name="Wu L."/>
            <person name="Ma J."/>
        </authorList>
    </citation>
    <scope>NUCLEOTIDE SEQUENCE [LARGE SCALE GENOMIC DNA]</scope>
    <source>
        <strain evidence="15">JCM 31890</strain>
    </source>
</reference>
<evidence type="ECO:0000256" key="6">
    <source>
        <dbReference type="ARBA" id="ARBA00022723"/>
    </source>
</evidence>
<organism evidence="14 15">
    <name type="scientific">Acidovorax lacteus</name>
    <dbReference type="NCBI Taxonomy" id="1924988"/>
    <lineage>
        <taxon>Bacteria</taxon>
        <taxon>Pseudomonadati</taxon>
        <taxon>Pseudomonadota</taxon>
        <taxon>Betaproteobacteria</taxon>
        <taxon>Burkholderiales</taxon>
        <taxon>Comamonadaceae</taxon>
        <taxon>Acidovorax</taxon>
    </lineage>
</organism>
<dbReference type="Gene3D" id="3.30.2010.10">
    <property type="entry name" value="Metalloproteases ('zincins'), catalytic domain"/>
    <property type="match status" value="1"/>
</dbReference>
<keyword evidence="9 12" id="KW-1133">Transmembrane helix</keyword>
<keyword evidence="8" id="KW-0862">Zinc</keyword>
<evidence type="ECO:0000256" key="2">
    <source>
        <dbReference type="ARBA" id="ARBA00004651"/>
    </source>
</evidence>
<keyword evidence="11 12" id="KW-0472">Membrane</keyword>
<keyword evidence="15" id="KW-1185">Reference proteome</keyword>
<evidence type="ECO:0000256" key="12">
    <source>
        <dbReference type="SAM" id="Phobius"/>
    </source>
</evidence>
<evidence type="ECO:0000256" key="3">
    <source>
        <dbReference type="ARBA" id="ARBA00022475"/>
    </source>
</evidence>
<keyword evidence="7" id="KW-0378">Hydrolase</keyword>
<evidence type="ECO:0000256" key="8">
    <source>
        <dbReference type="ARBA" id="ARBA00022833"/>
    </source>
</evidence>
<dbReference type="PANTHER" id="PTHR43221">
    <property type="entry name" value="PROTEASE HTPX"/>
    <property type="match status" value="1"/>
</dbReference>
<dbReference type="Pfam" id="PF01435">
    <property type="entry name" value="Peptidase_M48"/>
    <property type="match status" value="1"/>
</dbReference>
<dbReference type="InterPro" id="IPR001915">
    <property type="entry name" value="Peptidase_M48"/>
</dbReference>
<keyword evidence="5 12" id="KW-0812">Transmembrane</keyword>
<dbReference type="EMBL" id="BAABEX010000029">
    <property type="protein sequence ID" value="GAA4427871.1"/>
    <property type="molecule type" value="Genomic_DNA"/>
</dbReference>
<feature type="transmembrane region" description="Helical" evidence="12">
    <location>
        <begin position="21"/>
        <end position="43"/>
    </location>
</feature>
<feature type="domain" description="Peptidase M48" evidence="13">
    <location>
        <begin position="146"/>
        <end position="322"/>
    </location>
</feature>
<keyword evidence="6" id="KW-0479">Metal-binding</keyword>
<name>A0ABP8LDX8_9BURK</name>
<dbReference type="InterPro" id="IPR050083">
    <property type="entry name" value="HtpX_protease"/>
</dbReference>
<comment type="cofactor">
    <cofactor evidence="1">
        <name>Zn(2+)</name>
        <dbReference type="ChEBI" id="CHEBI:29105"/>
    </cofactor>
</comment>
<evidence type="ECO:0000256" key="7">
    <source>
        <dbReference type="ARBA" id="ARBA00022801"/>
    </source>
</evidence>
<evidence type="ECO:0000256" key="1">
    <source>
        <dbReference type="ARBA" id="ARBA00001947"/>
    </source>
</evidence>
<dbReference type="CDD" id="cd07328">
    <property type="entry name" value="M48_Ste24p_like"/>
    <property type="match status" value="1"/>
</dbReference>
<evidence type="ECO:0000313" key="15">
    <source>
        <dbReference type="Proteomes" id="UP001501788"/>
    </source>
</evidence>
<evidence type="ECO:0000259" key="13">
    <source>
        <dbReference type="Pfam" id="PF01435"/>
    </source>
</evidence>
<gene>
    <name evidence="14" type="ORF">GCM10023090_25790</name>
</gene>
<evidence type="ECO:0000256" key="9">
    <source>
        <dbReference type="ARBA" id="ARBA00022989"/>
    </source>
</evidence>
<comment type="subcellular location">
    <subcellularLocation>
        <location evidence="2">Cell membrane</location>
        <topology evidence="2">Multi-pass membrane protein</topology>
    </subcellularLocation>
</comment>
<keyword evidence="3" id="KW-1003">Cell membrane</keyword>
<evidence type="ECO:0000256" key="4">
    <source>
        <dbReference type="ARBA" id="ARBA00022670"/>
    </source>
</evidence>
<evidence type="ECO:0000256" key="5">
    <source>
        <dbReference type="ARBA" id="ARBA00022692"/>
    </source>
</evidence>
<dbReference type="Proteomes" id="UP001501788">
    <property type="component" value="Unassembled WGS sequence"/>
</dbReference>
<sequence>MRLSELASADNSRAYRRKVAAFAALGYAWVLGCAALAVALLAWALPPLLQGRFRFVWFGVALGGAALLWSSLRALWLRLEPPAGLEITAADAPELFEALERIRRKVKGPPLHRVVLDGEFNASIQQLPRWGLLGGSINHLSLGLPLVLALDRARLLAVLAHEYGHLRGDHGRFAAWIYRTRLAWMRLHDSMEGDAGLTAVATQAFFRWYFPRFAARSFAVARQDEYEADRIAGKLVGRDTVAAALAEIEVRGRWLDTVYWRDHWARAATEALPVGPYRAMRRALAQPPEPAFANDALRQAMKRLSQFDDTHPGLRDRLEALEAGPPLPTWSRGSAFVLLGEGARKFIERLDADWCRDHASGWKQQHLRLQRVRERVDVLAQRLPQASADECVELAQLQRQIDPRADVRALYEKALAASAEHPDALRGLAGTLPDEDRAGKLACLDRLWDAGSDHRWWAARAALAELETPRPGMEHDAATFKQWRKRLERAQESEERAWEELSGTPFFSQIGRHGLGPLALTLLQDDLQRCRPVTRAWLVRKQLREVPRRRAYLLFLELPDLDDAERFRLCRWIERQIDLPGPVLALWAGESPTLRDIERHAQEPVYRRGEPATAP</sequence>
<protein>
    <recommendedName>
        <fullName evidence="13">Peptidase M48 domain-containing protein</fullName>
    </recommendedName>
</protein>
<dbReference type="PROSITE" id="PS51257">
    <property type="entry name" value="PROKAR_LIPOPROTEIN"/>
    <property type="match status" value="1"/>
</dbReference>
<comment type="caution">
    <text evidence="14">The sequence shown here is derived from an EMBL/GenBank/DDBJ whole genome shotgun (WGS) entry which is preliminary data.</text>
</comment>
<feature type="transmembrane region" description="Helical" evidence="12">
    <location>
        <begin position="55"/>
        <end position="76"/>
    </location>
</feature>